<feature type="region of interest" description="Disordered" evidence="3">
    <location>
        <begin position="228"/>
        <end position="257"/>
    </location>
</feature>
<reference evidence="5 6" key="1">
    <citation type="submission" date="2019-03" db="EMBL/GenBank/DDBJ databases">
        <title>Genomic Encyclopedia of Type Strains, Phase IV (KMG-IV): sequencing the most valuable type-strain genomes for metagenomic binning, comparative biology and taxonomic classification.</title>
        <authorList>
            <person name="Goeker M."/>
        </authorList>
    </citation>
    <scope>NUCLEOTIDE SEQUENCE [LARGE SCALE GENOMIC DNA]</scope>
    <source>
        <strain evidence="5 6">DSM 44496</strain>
    </source>
</reference>
<feature type="compositionally biased region" description="Low complexity" evidence="3">
    <location>
        <begin position="43"/>
        <end position="60"/>
    </location>
</feature>
<keyword evidence="4" id="KW-0812">Transmembrane</keyword>
<dbReference type="Proteomes" id="UP000295087">
    <property type="component" value="Unassembled WGS sequence"/>
</dbReference>
<sequence>MTSDDAESKKDATPAEKPESAATETTADETVKLDKAESETPKAAEPAATAAAAPAEPAASSGAERPVGWLVAAGTGVVAVGAITAAVVFFLQSSDRGDKLDAIEESTKAACAYGRVATNYDYSNNIDKYFEDMRSGSTGDINQQFTEAGDLLKDMMVERKVKSRGEDIQCAYLSGGENQAKAMVTLAQYSSNITGVEEPPMNIAIEMTLDREGDKWLVSKMESPVLKNGGGLMGGVPGGAPQQPAPETPAPAPAPGN</sequence>
<evidence type="ECO:0000256" key="3">
    <source>
        <dbReference type="SAM" id="MobiDB-lite"/>
    </source>
</evidence>
<dbReference type="PANTHER" id="PTHR37042">
    <property type="entry name" value="OUTER MEMBRANE PROTEIN RV1973"/>
    <property type="match status" value="1"/>
</dbReference>
<evidence type="ECO:0000313" key="6">
    <source>
        <dbReference type="Proteomes" id="UP000295087"/>
    </source>
</evidence>
<keyword evidence="4" id="KW-1133">Transmembrane helix</keyword>
<evidence type="ECO:0000256" key="1">
    <source>
        <dbReference type="ARBA" id="ARBA00004370"/>
    </source>
</evidence>
<evidence type="ECO:0000256" key="4">
    <source>
        <dbReference type="SAM" id="Phobius"/>
    </source>
</evidence>
<dbReference type="PANTHER" id="PTHR37042:SF4">
    <property type="entry name" value="OUTER MEMBRANE PROTEIN RV1973"/>
    <property type="match status" value="1"/>
</dbReference>
<accession>A0A4R6Q049</accession>
<dbReference type="EMBL" id="SNXK01000001">
    <property type="protein sequence ID" value="TDP43296.1"/>
    <property type="molecule type" value="Genomic_DNA"/>
</dbReference>
<organism evidence="5 6">
    <name type="scientific">Nocardia ignorata</name>
    <dbReference type="NCBI Taxonomy" id="145285"/>
    <lineage>
        <taxon>Bacteria</taxon>
        <taxon>Bacillati</taxon>
        <taxon>Actinomycetota</taxon>
        <taxon>Actinomycetes</taxon>
        <taxon>Mycobacteriales</taxon>
        <taxon>Nocardiaceae</taxon>
        <taxon>Nocardia</taxon>
    </lineage>
</organism>
<dbReference type="RefSeq" id="WP_067497364.1">
    <property type="nucleotide sequence ID" value="NZ_JBHXPO010000002.1"/>
</dbReference>
<proteinExistence type="predicted"/>
<comment type="caution">
    <text evidence="5">The sequence shown here is derived from an EMBL/GenBank/DDBJ whole genome shotgun (WGS) entry which is preliminary data.</text>
</comment>
<feature type="compositionally biased region" description="Pro residues" evidence="3">
    <location>
        <begin position="243"/>
        <end position="257"/>
    </location>
</feature>
<feature type="compositionally biased region" description="Gly residues" evidence="3">
    <location>
        <begin position="228"/>
        <end position="238"/>
    </location>
</feature>
<evidence type="ECO:0000313" key="5">
    <source>
        <dbReference type="EMBL" id="TDP43296.1"/>
    </source>
</evidence>
<comment type="subcellular location">
    <subcellularLocation>
        <location evidence="1">Membrane</location>
    </subcellularLocation>
</comment>
<feature type="compositionally biased region" description="Basic and acidic residues" evidence="3">
    <location>
        <begin position="1"/>
        <end position="19"/>
    </location>
</feature>
<feature type="region of interest" description="Disordered" evidence="3">
    <location>
        <begin position="1"/>
        <end position="62"/>
    </location>
</feature>
<feature type="compositionally biased region" description="Basic and acidic residues" evidence="3">
    <location>
        <begin position="29"/>
        <end position="42"/>
    </location>
</feature>
<protein>
    <submittedName>
        <fullName evidence="5">Mce-associated membrane protein</fullName>
    </submittedName>
</protein>
<dbReference type="GO" id="GO:0016020">
    <property type="term" value="C:membrane"/>
    <property type="evidence" value="ECO:0007669"/>
    <property type="project" value="UniProtKB-SubCell"/>
</dbReference>
<name>A0A4R6Q049_NOCIG</name>
<keyword evidence="6" id="KW-1185">Reference proteome</keyword>
<dbReference type="AlphaFoldDB" id="A0A4R6Q049"/>
<gene>
    <name evidence="5" type="ORF">DFR75_1012418</name>
</gene>
<feature type="transmembrane region" description="Helical" evidence="4">
    <location>
        <begin position="67"/>
        <end position="91"/>
    </location>
</feature>
<keyword evidence="2 4" id="KW-0472">Membrane</keyword>
<evidence type="ECO:0000256" key="2">
    <source>
        <dbReference type="ARBA" id="ARBA00023136"/>
    </source>
</evidence>